<dbReference type="OMA" id="RADEWFE"/>
<proteinExistence type="predicted"/>
<keyword evidence="3" id="KW-1185">Reference proteome</keyword>
<dbReference type="AlphaFoldDB" id="A0A401QCS2"/>
<evidence type="ECO:0000313" key="2">
    <source>
        <dbReference type="EMBL" id="GCB83180.1"/>
    </source>
</evidence>
<evidence type="ECO:0000256" key="1">
    <source>
        <dbReference type="SAM" id="MobiDB-lite"/>
    </source>
</evidence>
<name>A0A401QCS2_SCYTO</name>
<dbReference type="Proteomes" id="UP000288216">
    <property type="component" value="Unassembled WGS sequence"/>
</dbReference>
<feature type="non-terminal residue" evidence="2">
    <location>
        <position position="150"/>
    </location>
</feature>
<feature type="region of interest" description="Disordered" evidence="1">
    <location>
        <begin position="1"/>
        <end position="150"/>
    </location>
</feature>
<feature type="compositionally biased region" description="Low complexity" evidence="1">
    <location>
        <begin position="136"/>
        <end position="150"/>
    </location>
</feature>
<feature type="compositionally biased region" description="Basic and acidic residues" evidence="1">
    <location>
        <begin position="76"/>
        <end position="135"/>
    </location>
</feature>
<feature type="compositionally biased region" description="Low complexity" evidence="1">
    <location>
        <begin position="17"/>
        <end position="34"/>
    </location>
</feature>
<comment type="caution">
    <text evidence="2">The sequence shown here is derived from an EMBL/GenBank/DDBJ whole genome shotgun (WGS) entry which is preliminary data.</text>
</comment>
<feature type="non-terminal residue" evidence="2">
    <location>
        <position position="1"/>
    </location>
</feature>
<dbReference type="STRING" id="75743.A0A401QCS2"/>
<evidence type="ECO:0000313" key="3">
    <source>
        <dbReference type="Proteomes" id="UP000288216"/>
    </source>
</evidence>
<sequence>VTYRVVQVSDNQLDGQSDGSGAVSVVSSTAFSGAQQPVAQVSHQGPGPPLTPKGEVLGRADEWFECPGDGEVGGQDDGKVGGQDDGKMGGQDDVKVGNQDDVKVGGQDDVKVGGQDDGKVGGQDDVKVGGQDDVKVGGQVDVKVGGQDDV</sequence>
<protein>
    <submittedName>
        <fullName evidence="2">Uncharacterized protein</fullName>
    </submittedName>
</protein>
<reference evidence="2 3" key="1">
    <citation type="journal article" date="2018" name="Nat. Ecol. Evol.">
        <title>Shark genomes provide insights into elasmobranch evolution and the origin of vertebrates.</title>
        <authorList>
            <person name="Hara Y"/>
            <person name="Yamaguchi K"/>
            <person name="Onimaru K"/>
            <person name="Kadota M"/>
            <person name="Koyanagi M"/>
            <person name="Keeley SD"/>
            <person name="Tatsumi K"/>
            <person name="Tanaka K"/>
            <person name="Motone F"/>
            <person name="Kageyama Y"/>
            <person name="Nozu R"/>
            <person name="Adachi N"/>
            <person name="Nishimura O"/>
            <person name="Nakagawa R"/>
            <person name="Tanegashima C"/>
            <person name="Kiyatake I"/>
            <person name="Matsumoto R"/>
            <person name="Murakumo K"/>
            <person name="Nishida K"/>
            <person name="Terakita A"/>
            <person name="Kuratani S"/>
            <person name="Sato K"/>
            <person name="Hyodo S Kuraku.S."/>
        </authorList>
    </citation>
    <scope>NUCLEOTIDE SEQUENCE [LARGE SCALE GENOMIC DNA]</scope>
</reference>
<gene>
    <name evidence="2" type="ORF">scyTo_0023648</name>
</gene>
<organism evidence="2 3">
    <name type="scientific">Scyliorhinus torazame</name>
    <name type="common">Cloudy catshark</name>
    <name type="synonym">Catulus torazame</name>
    <dbReference type="NCBI Taxonomy" id="75743"/>
    <lineage>
        <taxon>Eukaryota</taxon>
        <taxon>Metazoa</taxon>
        <taxon>Chordata</taxon>
        <taxon>Craniata</taxon>
        <taxon>Vertebrata</taxon>
        <taxon>Chondrichthyes</taxon>
        <taxon>Elasmobranchii</taxon>
        <taxon>Galeomorphii</taxon>
        <taxon>Galeoidea</taxon>
        <taxon>Carcharhiniformes</taxon>
        <taxon>Scyliorhinidae</taxon>
        <taxon>Scyliorhinus</taxon>
    </lineage>
</organism>
<accession>A0A401QCS2</accession>
<dbReference type="EMBL" id="BFAA01031798">
    <property type="protein sequence ID" value="GCB83180.1"/>
    <property type="molecule type" value="Genomic_DNA"/>
</dbReference>